<dbReference type="Gene3D" id="1.10.630.10">
    <property type="entry name" value="Cytochrome P450"/>
    <property type="match status" value="2"/>
</dbReference>
<dbReference type="PANTHER" id="PTHR24282:SF171">
    <property type="entry name" value="OS01G0628900 PROTEIN"/>
    <property type="match status" value="1"/>
</dbReference>
<keyword evidence="8 11" id="KW-0408">Iron</keyword>
<dbReference type="InterPro" id="IPR036396">
    <property type="entry name" value="Cyt_P450_sf"/>
</dbReference>
<evidence type="ECO:0000313" key="13">
    <source>
        <dbReference type="Proteomes" id="UP000095767"/>
    </source>
</evidence>
<dbReference type="GO" id="GO:0004497">
    <property type="term" value="F:monooxygenase activity"/>
    <property type="evidence" value="ECO:0007669"/>
    <property type="project" value="UniProtKB-KW"/>
</dbReference>
<dbReference type="InterPro" id="IPR050665">
    <property type="entry name" value="Cytochrome_P450_Monooxygen"/>
</dbReference>
<comment type="similarity">
    <text evidence="2">Belongs to the cytochrome P450 family.</text>
</comment>
<dbReference type="GO" id="GO:0006629">
    <property type="term" value="P:lipid metabolic process"/>
    <property type="evidence" value="ECO:0007669"/>
    <property type="project" value="UniProtKB-ARBA"/>
</dbReference>
<dbReference type="PANTHER" id="PTHR24282">
    <property type="entry name" value="CYTOCHROME P450 FAMILY MEMBER"/>
    <property type="match status" value="1"/>
</dbReference>
<evidence type="ECO:0000256" key="1">
    <source>
        <dbReference type="ARBA" id="ARBA00004370"/>
    </source>
</evidence>
<keyword evidence="9" id="KW-0503">Monooxygenase</keyword>
<feature type="binding site" description="axial binding residue" evidence="11">
    <location>
        <position position="559"/>
    </location>
    <ligand>
        <name>heme</name>
        <dbReference type="ChEBI" id="CHEBI:30413"/>
    </ligand>
    <ligandPart>
        <name>Fe</name>
        <dbReference type="ChEBI" id="CHEBI:18248"/>
    </ligandPart>
</feature>
<evidence type="ECO:0000256" key="2">
    <source>
        <dbReference type="ARBA" id="ARBA00010617"/>
    </source>
</evidence>
<keyword evidence="10" id="KW-0472">Membrane</keyword>
<dbReference type="Pfam" id="PF00067">
    <property type="entry name" value="p450"/>
    <property type="match status" value="3"/>
</dbReference>
<evidence type="ECO:0000256" key="6">
    <source>
        <dbReference type="ARBA" id="ARBA00022989"/>
    </source>
</evidence>
<keyword evidence="6" id="KW-1133">Transmembrane helix</keyword>
<evidence type="ECO:0000256" key="7">
    <source>
        <dbReference type="ARBA" id="ARBA00023002"/>
    </source>
</evidence>
<keyword evidence="4" id="KW-0812">Transmembrane</keyword>
<keyword evidence="7" id="KW-0560">Oxidoreductase</keyword>
<dbReference type="GO" id="GO:0016705">
    <property type="term" value="F:oxidoreductase activity, acting on paired donors, with incorporation or reduction of molecular oxygen"/>
    <property type="evidence" value="ECO:0007669"/>
    <property type="project" value="InterPro"/>
</dbReference>
<evidence type="ECO:0000256" key="10">
    <source>
        <dbReference type="ARBA" id="ARBA00023136"/>
    </source>
</evidence>
<accession>A0A1E5UJ61</accession>
<name>A0A1E5UJ61_9POAL</name>
<evidence type="ECO:0000256" key="8">
    <source>
        <dbReference type="ARBA" id="ARBA00023004"/>
    </source>
</evidence>
<keyword evidence="13" id="KW-1185">Reference proteome</keyword>
<keyword evidence="5 11" id="KW-0479">Metal-binding</keyword>
<dbReference type="EMBL" id="LWDX02075426">
    <property type="protein sequence ID" value="OEL12914.1"/>
    <property type="molecule type" value="Genomic_DNA"/>
</dbReference>
<gene>
    <name evidence="12" type="ORF">BAE44_0026068</name>
</gene>
<dbReference type="STRING" id="888268.A0A1E5UJ61"/>
<evidence type="ECO:0000256" key="11">
    <source>
        <dbReference type="PIRSR" id="PIRSR602401-1"/>
    </source>
</evidence>
<reference evidence="12 13" key="1">
    <citation type="submission" date="2016-09" db="EMBL/GenBank/DDBJ databases">
        <title>The draft genome of Dichanthelium oligosanthes: A C3 panicoid grass species.</title>
        <authorList>
            <person name="Studer A.J."/>
            <person name="Schnable J.C."/>
            <person name="Brutnell T.P."/>
        </authorList>
    </citation>
    <scope>NUCLEOTIDE SEQUENCE [LARGE SCALE GENOMIC DNA]</scope>
    <source>
        <strain evidence="13">cv. Kellogg 1175</strain>
        <tissue evidence="12">Leaf</tissue>
    </source>
</reference>
<organism evidence="12 13">
    <name type="scientific">Dichanthelium oligosanthes</name>
    <dbReference type="NCBI Taxonomy" id="888268"/>
    <lineage>
        <taxon>Eukaryota</taxon>
        <taxon>Viridiplantae</taxon>
        <taxon>Streptophyta</taxon>
        <taxon>Embryophyta</taxon>
        <taxon>Tracheophyta</taxon>
        <taxon>Spermatophyta</taxon>
        <taxon>Magnoliopsida</taxon>
        <taxon>Liliopsida</taxon>
        <taxon>Poales</taxon>
        <taxon>Poaceae</taxon>
        <taxon>PACMAD clade</taxon>
        <taxon>Panicoideae</taxon>
        <taxon>Panicodae</taxon>
        <taxon>Paniceae</taxon>
        <taxon>Dichantheliinae</taxon>
        <taxon>Dichanthelium</taxon>
    </lineage>
</organism>
<evidence type="ECO:0000256" key="3">
    <source>
        <dbReference type="ARBA" id="ARBA00022617"/>
    </source>
</evidence>
<evidence type="ECO:0000313" key="12">
    <source>
        <dbReference type="EMBL" id="OEL12914.1"/>
    </source>
</evidence>
<protein>
    <submittedName>
        <fullName evidence="12">Cytochrome P450 72A14</fullName>
    </submittedName>
</protein>
<dbReference type="AlphaFoldDB" id="A0A1E5UJ61"/>
<evidence type="ECO:0000256" key="9">
    <source>
        <dbReference type="ARBA" id="ARBA00023033"/>
    </source>
</evidence>
<sequence length="908" mass="102029">MKTPGGSVEEPTPKSGLIRVQRFRRPRSSSPSACFTTSFLRPSPDISTERGHRFATAMAILGVSPAAPPWSLLGALGALVALWWVWRALERLWLRPRRLGRALRAQGLPGTAYSFPSGDMKEFVRLAAVACSEPMPQASHDVAPRALPFDHSITRQHGNVAVTWFGPEPRVIVNDPKLMRAILTNKHGQFGKQRSILWVERLLANGLTTHQGEKWVTHRRIISHAFHHEKLKVTSLNSALYIIGSLYCQIKLVRTPSKLIFRMLPAFAACSSELICRWEDAVGSDGMQEIDVWPEFQNLTGDVISRAAFGSCFSEGRRIFQLQSEQAQNAVQMANAMHIPAYRFLPTKLNKRMKANAREVEELLKGIITKREKAMKEGLSNDDLLGLLLESNTKESQESGSAKPIMTTEDIIGELKLFYFAGMETTAVLLTWTMVILSMHPEWQDRAREEVLRVFGKNQPDSEGINQLKTVTMILHEVLRLYPPILLIGRESYLETELGGVKYPPGVIFSLPIVCIHHNPEVWGEDVNDFRPERFEEGVSKASKDAPAFFPFGWGPRICVGQNFALLEAKIGLIMILQHFLFELSPSYTHAPCAISTLQPHELIHRWEDAVGSDGMQEIDVWPEFTNLTGDVISRAAFGSCFSEGRRIFQLQSEQAQNAVRMASKMHIPAYRFLPTKLNKRIKSNVREVEELLKGIITKREKAMKEGLSDDDLLGLFLESNTKESQERGSAKPMMTTEDIIEELKLLYFAGNETTAVLLTWTMLVLSMHPEWQDRARDEILHVFGKNQPDSEGINKLKTVTMISHEVLRLYPPILLVGRETYLATELAGVKYPPGVVFGLPIVCIHHNPEVWGEGVDEFRPERFEEGVSKASKDAPAFFPFGWGPRICVSELCVTGGKDVLDHDSALK</sequence>
<dbReference type="PROSITE" id="PS00086">
    <property type="entry name" value="CYTOCHROME_P450"/>
    <property type="match status" value="1"/>
</dbReference>
<dbReference type="SUPFAM" id="SSF48264">
    <property type="entry name" value="Cytochrome P450"/>
    <property type="match status" value="2"/>
</dbReference>
<dbReference type="PRINTS" id="PR00463">
    <property type="entry name" value="EP450I"/>
</dbReference>
<comment type="subcellular location">
    <subcellularLocation>
        <location evidence="1">Membrane</location>
    </subcellularLocation>
</comment>
<dbReference type="InterPro" id="IPR017972">
    <property type="entry name" value="Cyt_P450_CS"/>
</dbReference>
<comment type="caution">
    <text evidence="12">The sequence shown here is derived from an EMBL/GenBank/DDBJ whole genome shotgun (WGS) entry which is preliminary data.</text>
</comment>
<evidence type="ECO:0000256" key="5">
    <source>
        <dbReference type="ARBA" id="ARBA00022723"/>
    </source>
</evidence>
<dbReference type="GO" id="GO:0005506">
    <property type="term" value="F:iron ion binding"/>
    <property type="evidence" value="ECO:0007669"/>
    <property type="project" value="InterPro"/>
</dbReference>
<comment type="cofactor">
    <cofactor evidence="11">
        <name>heme</name>
        <dbReference type="ChEBI" id="CHEBI:30413"/>
    </cofactor>
</comment>
<dbReference type="OrthoDB" id="1470350at2759"/>
<evidence type="ECO:0000256" key="4">
    <source>
        <dbReference type="ARBA" id="ARBA00022692"/>
    </source>
</evidence>
<dbReference type="GO" id="GO:0016020">
    <property type="term" value="C:membrane"/>
    <property type="evidence" value="ECO:0007669"/>
    <property type="project" value="UniProtKB-SubCell"/>
</dbReference>
<dbReference type="PRINTS" id="PR00385">
    <property type="entry name" value="P450"/>
</dbReference>
<dbReference type="GO" id="GO:0020037">
    <property type="term" value="F:heme binding"/>
    <property type="evidence" value="ECO:0007669"/>
    <property type="project" value="InterPro"/>
</dbReference>
<dbReference type="Proteomes" id="UP000095767">
    <property type="component" value="Unassembled WGS sequence"/>
</dbReference>
<dbReference type="InterPro" id="IPR002401">
    <property type="entry name" value="Cyt_P450_E_grp-I"/>
</dbReference>
<dbReference type="InterPro" id="IPR001128">
    <property type="entry name" value="Cyt_P450"/>
</dbReference>
<keyword evidence="3 11" id="KW-0349">Heme</keyword>
<proteinExistence type="inferred from homology"/>